<evidence type="ECO:0000313" key="1">
    <source>
        <dbReference type="EMBL" id="OHA65133.1"/>
    </source>
</evidence>
<proteinExistence type="predicted"/>
<sequence length="355" mass="40032">MITQIVTHGSPAHLDELAGAIQLQDYGEEKLPGVNTATFRCLQSGENVLELAQREDTVLLGLGAQFRNEGNAHRIFDEHVANGDTSQSRECAATLVAKFVGIDQEFRWKKILKAILHTDRNPPNLTLDLSVTVMEMQFQGWALCAVLQETRKTLDVHLRKADQFAAVSLLPMKEEELNLNGERHILTTIEGDDPKAPAFARFLGASVVVVRNSSGHVQVLTANHLCLDMRDVIRALRLREQWIQQKVRVTDWRFLEQEGVIEEVPEWFWHKDSNNILNGGRSRPDAPPTKIPLGIIVETVKMCLETNRFEPSRQQKCEQGVCTSTPRKPCPLYNLGLVRCRTVRAIRANAYQASR</sequence>
<protein>
    <submittedName>
        <fullName evidence="1">Uncharacterized protein</fullName>
    </submittedName>
</protein>
<dbReference type="AlphaFoldDB" id="A0A1G2QXA3"/>
<reference evidence="1 2" key="1">
    <citation type="journal article" date="2016" name="Nat. Commun.">
        <title>Thousands of microbial genomes shed light on interconnected biogeochemical processes in an aquifer system.</title>
        <authorList>
            <person name="Anantharaman K."/>
            <person name="Brown C.T."/>
            <person name="Hug L.A."/>
            <person name="Sharon I."/>
            <person name="Castelle C.J."/>
            <person name="Probst A.J."/>
            <person name="Thomas B.C."/>
            <person name="Singh A."/>
            <person name="Wilkins M.J."/>
            <person name="Karaoz U."/>
            <person name="Brodie E.L."/>
            <person name="Williams K.H."/>
            <person name="Hubbard S.S."/>
            <person name="Banfield J.F."/>
        </authorList>
    </citation>
    <scope>NUCLEOTIDE SEQUENCE [LARGE SCALE GENOMIC DNA]</scope>
</reference>
<comment type="caution">
    <text evidence="1">The sequence shown here is derived from an EMBL/GenBank/DDBJ whole genome shotgun (WGS) entry which is preliminary data.</text>
</comment>
<accession>A0A1G2QXA3</accession>
<dbReference type="EMBL" id="MHTT01000018">
    <property type="protein sequence ID" value="OHA65133.1"/>
    <property type="molecule type" value="Genomic_DNA"/>
</dbReference>
<organism evidence="1 2">
    <name type="scientific">Candidatus Wildermuthbacteria bacterium RIFCSPHIGHO2_01_FULL_49_22b</name>
    <dbReference type="NCBI Taxonomy" id="1802448"/>
    <lineage>
        <taxon>Bacteria</taxon>
        <taxon>Candidatus Wildermuthiibacteriota</taxon>
    </lineage>
</organism>
<dbReference type="Proteomes" id="UP000178065">
    <property type="component" value="Unassembled WGS sequence"/>
</dbReference>
<name>A0A1G2QXA3_9BACT</name>
<gene>
    <name evidence="1" type="ORF">A2672_01065</name>
</gene>
<evidence type="ECO:0000313" key="2">
    <source>
        <dbReference type="Proteomes" id="UP000178065"/>
    </source>
</evidence>